<organism evidence="1 2">
    <name type="scientific">Methanospirillum hungatei</name>
    <dbReference type="NCBI Taxonomy" id="2203"/>
    <lineage>
        <taxon>Archaea</taxon>
        <taxon>Methanobacteriati</taxon>
        <taxon>Methanobacteriota</taxon>
        <taxon>Stenosarchaea group</taxon>
        <taxon>Methanomicrobia</taxon>
        <taxon>Methanomicrobiales</taxon>
        <taxon>Methanospirillaceae</taxon>
        <taxon>Methanospirillum</taxon>
    </lineage>
</organism>
<dbReference type="Pfam" id="PF13749">
    <property type="entry name" value="HATPase_c_4"/>
    <property type="match status" value="1"/>
</dbReference>
<sequence>MNRFGVLDNQDIELTGLLFVSSKRSSDNNLPVTNYPVTYPIILSDHLLITNPGWFPEGVTPDNLLIHEPKPRNPRLAEIFQEVNREGVGKGTSYVWKGS</sequence>
<accession>A0A8F5ZHU3</accession>
<name>A0A8F5ZHU3_METHU</name>
<gene>
    <name evidence="1" type="ORF">KSK55_13015</name>
</gene>
<dbReference type="AlphaFoldDB" id="A0A8F5ZHU3"/>
<reference evidence="1 2" key="1">
    <citation type="submission" date="2021-06" db="EMBL/GenBank/DDBJ databases">
        <title>Complete genome sequence of the secondary alcohol utilizing methanogen Methanospirillum hungatei strain GP1.</title>
        <authorList>
            <person name="Day L.A."/>
            <person name="Costa K.C."/>
        </authorList>
    </citation>
    <scope>NUCLEOTIDE SEQUENCE [LARGE SCALE GENOMIC DNA]</scope>
    <source>
        <strain evidence="1 2">GP1</strain>
    </source>
</reference>
<evidence type="ECO:0000313" key="1">
    <source>
        <dbReference type="EMBL" id="QXO96449.1"/>
    </source>
</evidence>
<dbReference type="EMBL" id="CP077107">
    <property type="protein sequence ID" value="QXO96449.1"/>
    <property type="molecule type" value="Genomic_DNA"/>
</dbReference>
<dbReference type="Proteomes" id="UP000694228">
    <property type="component" value="Chromosome"/>
</dbReference>
<proteinExistence type="predicted"/>
<protein>
    <submittedName>
        <fullName evidence="1">Uncharacterized protein</fullName>
    </submittedName>
</protein>
<dbReference type="OrthoDB" id="114576at2157"/>
<evidence type="ECO:0000313" key="2">
    <source>
        <dbReference type="Proteomes" id="UP000694228"/>
    </source>
</evidence>